<feature type="region of interest" description="Disordered" evidence="1">
    <location>
        <begin position="238"/>
        <end position="319"/>
    </location>
</feature>
<feature type="compositionally biased region" description="Low complexity" evidence="1">
    <location>
        <begin position="115"/>
        <end position="134"/>
    </location>
</feature>
<evidence type="ECO:0000313" key="2">
    <source>
        <dbReference type="EMBL" id="GJE91094.1"/>
    </source>
</evidence>
<feature type="region of interest" description="Disordered" evidence="1">
    <location>
        <begin position="28"/>
        <end position="54"/>
    </location>
</feature>
<feature type="compositionally biased region" description="Acidic residues" evidence="1">
    <location>
        <begin position="297"/>
        <end position="306"/>
    </location>
</feature>
<feature type="compositionally biased region" description="Basic and acidic residues" evidence="1">
    <location>
        <begin position="28"/>
        <end position="38"/>
    </location>
</feature>
<feature type="compositionally biased region" description="Polar residues" evidence="1">
    <location>
        <begin position="142"/>
        <end position="151"/>
    </location>
</feature>
<organism evidence="2 3">
    <name type="scientific">Phanerochaete sordida</name>
    <dbReference type="NCBI Taxonomy" id="48140"/>
    <lineage>
        <taxon>Eukaryota</taxon>
        <taxon>Fungi</taxon>
        <taxon>Dikarya</taxon>
        <taxon>Basidiomycota</taxon>
        <taxon>Agaricomycotina</taxon>
        <taxon>Agaricomycetes</taxon>
        <taxon>Polyporales</taxon>
        <taxon>Phanerochaetaceae</taxon>
        <taxon>Phanerochaete</taxon>
    </lineage>
</organism>
<gene>
    <name evidence="2" type="ORF">PsYK624_072430</name>
</gene>
<dbReference type="OrthoDB" id="10664724at2759"/>
<feature type="compositionally biased region" description="Low complexity" evidence="1">
    <location>
        <begin position="40"/>
        <end position="54"/>
    </location>
</feature>
<proteinExistence type="predicted"/>
<protein>
    <submittedName>
        <fullName evidence="2">Uncharacterized protein</fullName>
    </submittedName>
</protein>
<evidence type="ECO:0000313" key="3">
    <source>
        <dbReference type="Proteomes" id="UP000703269"/>
    </source>
</evidence>
<feature type="compositionally biased region" description="Low complexity" evidence="1">
    <location>
        <begin position="238"/>
        <end position="269"/>
    </location>
</feature>
<dbReference type="EMBL" id="BPQB01000019">
    <property type="protein sequence ID" value="GJE91094.1"/>
    <property type="molecule type" value="Genomic_DNA"/>
</dbReference>
<name>A0A9P3GB20_9APHY</name>
<sequence>MMVDTEWCLCCGDSRPQEGDQYCSASCRDQDRDRRADKAPLIVPSLPSSPSLSALDDPSFPCYHSYQDAHVVDAPHADKWVGKGADGVAAWAAAIPLGAPPSSASLKPSSPPKASPRAIRPRASTSSAASTTSSRPRRSRTNSQPQPTPSAATLRPSLPSSVSTRKPAPPRLFLHSTSPSQHQHPPSPSFDESSICSPYTATCTVLPHVSTSAYDESPAISPVQPILNPRISLPSLTTQSATASLSSLATPHTASRPPSRPQSRPSSRPTSLHPSQRRSSLHLSSCPGSAAVSIAGDIDDEDDDEKTPESRPAKKSWVQSAVKTFSTRVSEWAGSARHQPYAYGHVMPAQGGHTHSLSRQCSLARMQRDDEPVASSSAGPSREPSRPPSPQPSAPIPRVGAPSQGGFWPRTHRASPPPLFPLQDGLAGYFPQGDAEKRAAPLTEKASRPAAAKQDRNRTVRMGRGLVAQSRVQSRVDLAAMLQPPAPRKRAPPTYAREAELHVVDEEAEREVFKARGRRAERQERKFAILQGLDAVVQ</sequence>
<feature type="region of interest" description="Disordered" evidence="1">
    <location>
        <begin position="364"/>
        <end position="463"/>
    </location>
</feature>
<keyword evidence="3" id="KW-1185">Reference proteome</keyword>
<reference evidence="2 3" key="1">
    <citation type="submission" date="2021-08" db="EMBL/GenBank/DDBJ databases">
        <title>Draft Genome Sequence of Phanerochaete sordida strain YK-624.</title>
        <authorList>
            <person name="Mori T."/>
            <person name="Dohra H."/>
            <person name="Suzuki T."/>
            <person name="Kawagishi H."/>
            <person name="Hirai H."/>
        </authorList>
    </citation>
    <scope>NUCLEOTIDE SEQUENCE [LARGE SCALE GENOMIC DNA]</scope>
    <source>
        <strain evidence="2 3">YK-624</strain>
    </source>
</reference>
<accession>A0A9P3GB20</accession>
<feature type="region of interest" description="Disordered" evidence="1">
    <location>
        <begin position="100"/>
        <end position="194"/>
    </location>
</feature>
<feature type="compositionally biased region" description="Pro residues" evidence="1">
    <location>
        <begin position="386"/>
        <end position="395"/>
    </location>
</feature>
<evidence type="ECO:0000256" key="1">
    <source>
        <dbReference type="SAM" id="MobiDB-lite"/>
    </source>
</evidence>
<comment type="caution">
    <text evidence="2">The sequence shown here is derived from an EMBL/GenBank/DDBJ whole genome shotgun (WGS) entry which is preliminary data.</text>
</comment>
<dbReference type="Proteomes" id="UP000703269">
    <property type="component" value="Unassembled WGS sequence"/>
</dbReference>
<dbReference type="AlphaFoldDB" id="A0A9P3GB20"/>